<comment type="similarity">
    <text evidence="1">Belongs to the diphosphomevalonate decarboxylase family.</text>
</comment>
<organism evidence="10 11">
    <name type="scientific">Nocardia pulmonis</name>
    <dbReference type="NCBI Taxonomy" id="2951408"/>
    <lineage>
        <taxon>Bacteria</taxon>
        <taxon>Bacillati</taxon>
        <taxon>Actinomycetota</taxon>
        <taxon>Actinomycetes</taxon>
        <taxon>Mycobacteriales</taxon>
        <taxon>Nocardiaceae</taxon>
        <taxon>Nocardia</taxon>
    </lineage>
</organism>
<dbReference type="Gene3D" id="3.30.230.10">
    <property type="match status" value="1"/>
</dbReference>
<evidence type="ECO:0000256" key="1">
    <source>
        <dbReference type="ARBA" id="ARBA00008831"/>
    </source>
</evidence>
<keyword evidence="6" id="KW-0443">Lipid metabolism</keyword>
<dbReference type="InterPro" id="IPR053859">
    <property type="entry name" value="MVD-like_N"/>
</dbReference>
<evidence type="ECO:0000256" key="3">
    <source>
        <dbReference type="ARBA" id="ARBA00022516"/>
    </source>
</evidence>
<evidence type="ECO:0000256" key="2">
    <source>
        <dbReference type="ARBA" id="ARBA00012296"/>
    </source>
</evidence>
<evidence type="ECO:0000256" key="6">
    <source>
        <dbReference type="ARBA" id="ARBA00023098"/>
    </source>
</evidence>
<gene>
    <name evidence="10" type="primary">mvaD</name>
    <name evidence="10" type="ORF">NDR86_33665</name>
</gene>
<dbReference type="PANTHER" id="PTHR10977:SF3">
    <property type="entry name" value="DIPHOSPHOMEVALONATE DECARBOXYLASE"/>
    <property type="match status" value="1"/>
</dbReference>
<evidence type="ECO:0000313" key="10">
    <source>
        <dbReference type="EMBL" id="MCM6778449.1"/>
    </source>
</evidence>
<dbReference type="SUPFAM" id="SSF55060">
    <property type="entry name" value="GHMP Kinase, C-terminal domain"/>
    <property type="match status" value="1"/>
</dbReference>
<protein>
    <recommendedName>
        <fullName evidence="2">diphosphomevalonate decarboxylase</fullName>
        <ecNumber evidence="2">4.1.1.33</ecNumber>
    </recommendedName>
</protein>
<evidence type="ECO:0000256" key="4">
    <source>
        <dbReference type="ARBA" id="ARBA00022741"/>
    </source>
</evidence>
<dbReference type="GO" id="GO:0005524">
    <property type="term" value="F:ATP binding"/>
    <property type="evidence" value="ECO:0007669"/>
    <property type="project" value="UniProtKB-KW"/>
</dbReference>
<accession>A0A9X2J128</accession>
<evidence type="ECO:0000259" key="9">
    <source>
        <dbReference type="Pfam" id="PF22700"/>
    </source>
</evidence>
<dbReference type="FunFam" id="3.30.230.10:FF:000072">
    <property type="entry name" value="Diphosphomevalonate decarboxylase"/>
    <property type="match status" value="1"/>
</dbReference>
<reference evidence="10" key="1">
    <citation type="submission" date="2022-06" db="EMBL/GenBank/DDBJ databases">
        <title>Novel species in genus nocardia.</title>
        <authorList>
            <person name="Li F."/>
        </authorList>
    </citation>
    <scope>NUCLEOTIDE SEQUENCE</scope>
    <source>
        <strain evidence="10">CDC141</strain>
    </source>
</reference>
<comment type="caution">
    <text evidence="10">The sequence shown here is derived from an EMBL/GenBank/DDBJ whole genome shotgun (WGS) entry which is preliminary data.</text>
</comment>
<dbReference type="GO" id="GO:0004163">
    <property type="term" value="F:diphosphomevalonate decarboxylase activity"/>
    <property type="evidence" value="ECO:0007669"/>
    <property type="project" value="UniProtKB-EC"/>
</dbReference>
<feature type="domain" description="Mvd1 C-terminal" evidence="8">
    <location>
        <begin position="189"/>
        <end position="316"/>
    </location>
</feature>
<dbReference type="InterPro" id="IPR029765">
    <property type="entry name" value="Mev_diP_decarb"/>
</dbReference>
<evidence type="ECO:0000259" key="8">
    <source>
        <dbReference type="Pfam" id="PF18376"/>
    </source>
</evidence>
<keyword evidence="7 10" id="KW-0456">Lyase</keyword>
<dbReference type="Gene3D" id="3.30.70.890">
    <property type="entry name" value="GHMP kinase, C-terminal domain"/>
    <property type="match status" value="1"/>
</dbReference>
<evidence type="ECO:0000313" key="11">
    <source>
        <dbReference type="Proteomes" id="UP001139157"/>
    </source>
</evidence>
<dbReference type="GO" id="GO:0005829">
    <property type="term" value="C:cytosol"/>
    <property type="evidence" value="ECO:0007669"/>
    <property type="project" value="InterPro"/>
</dbReference>
<dbReference type="InterPro" id="IPR014721">
    <property type="entry name" value="Ribsml_uS5_D2-typ_fold_subgr"/>
</dbReference>
<keyword evidence="5" id="KW-0067">ATP-binding</keyword>
<proteinExistence type="inferred from homology"/>
<dbReference type="EC" id="4.1.1.33" evidence="2"/>
<dbReference type="NCBIfam" id="TIGR01240">
    <property type="entry name" value="mevDPdecarb"/>
    <property type="match status" value="1"/>
</dbReference>
<dbReference type="InterPro" id="IPR041431">
    <property type="entry name" value="Mvd1_C"/>
</dbReference>
<name>A0A9X2J128_9NOCA</name>
<keyword evidence="11" id="KW-1185">Reference proteome</keyword>
<dbReference type="GO" id="GO:0019287">
    <property type="term" value="P:isopentenyl diphosphate biosynthetic process, mevalonate pathway"/>
    <property type="evidence" value="ECO:0007669"/>
    <property type="project" value="InterPro"/>
</dbReference>
<dbReference type="AlphaFoldDB" id="A0A9X2J128"/>
<dbReference type="InterPro" id="IPR005935">
    <property type="entry name" value="Mev_decarb"/>
</dbReference>
<dbReference type="Pfam" id="PF18376">
    <property type="entry name" value="MDD_C"/>
    <property type="match status" value="1"/>
</dbReference>
<dbReference type="InterPro" id="IPR020568">
    <property type="entry name" value="Ribosomal_Su5_D2-typ_SF"/>
</dbReference>
<dbReference type="SUPFAM" id="SSF54211">
    <property type="entry name" value="Ribosomal protein S5 domain 2-like"/>
    <property type="match status" value="1"/>
</dbReference>
<dbReference type="PIRSF" id="PIRSF015950">
    <property type="entry name" value="Mev_P_decrbx"/>
    <property type="match status" value="1"/>
</dbReference>
<dbReference type="InterPro" id="IPR036554">
    <property type="entry name" value="GHMP_kinase_C_sf"/>
</dbReference>
<dbReference type="Pfam" id="PF22700">
    <property type="entry name" value="MVD-like_N"/>
    <property type="match status" value="1"/>
</dbReference>
<sequence>MIGARVRETGWATAVAHPNIALVKYWGKRDESWILPVNGSLSMTLDIFPTTTTVRVDPSIAADIVSVDGRSAPRAAANRVSEFLDLVRTLADSNARAMVDTVNTVPTGAGLASSASGFAALAMAAAHAYGLALDRRDLSRLARRGSGSACRSVYGGFVEWHAGRGTGCAGNDSSYAEQIDATSLDAAMVIALVDHRPKPVPSRIAMRHTAATSPLYRAWVESCTDDLARIRAAIAAGDLGLVGRIAEHNALGMHATMLAARPAVRYLLARSLAVLDRIVWLRECGVAVHATVDAGPNVVALCGRADADEVAAALGELGDDVTTHVAAPGPPATLLAGDPR</sequence>
<evidence type="ECO:0000256" key="5">
    <source>
        <dbReference type="ARBA" id="ARBA00022840"/>
    </source>
</evidence>
<dbReference type="PANTHER" id="PTHR10977">
    <property type="entry name" value="DIPHOSPHOMEVALONATE DECARBOXYLASE"/>
    <property type="match status" value="1"/>
</dbReference>
<feature type="domain" description="Diphosphomevalonate decarboxylase-like N-terminal" evidence="9">
    <location>
        <begin position="16"/>
        <end position="170"/>
    </location>
</feature>
<evidence type="ECO:0000256" key="7">
    <source>
        <dbReference type="ARBA" id="ARBA00023239"/>
    </source>
</evidence>
<dbReference type="EMBL" id="JAMRXG010000022">
    <property type="protein sequence ID" value="MCM6778449.1"/>
    <property type="molecule type" value="Genomic_DNA"/>
</dbReference>
<keyword evidence="3" id="KW-0444">Lipid biosynthesis</keyword>
<dbReference type="RefSeq" id="WP_251917960.1">
    <property type="nucleotide sequence ID" value="NZ_JAMRXG010000022.1"/>
</dbReference>
<dbReference type="Proteomes" id="UP001139157">
    <property type="component" value="Unassembled WGS sequence"/>
</dbReference>
<keyword evidence="4" id="KW-0547">Nucleotide-binding</keyword>